<name>A0ABU1AL00_9BACT</name>
<evidence type="ECO:0000256" key="4">
    <source>
        <dbReference type="ARBA" id="ARBA00022989"/>
    </source>
</evidence>
<comment type="caution">
    <text evidence="8">The sequence shown here is derived from an EMBL/GenBank/DDBJ whole genome shotgun (WGS) entry which is preliminary data.</text>
</comment>
<dbReference type="Pfam" id="PF05140">
    <property type="entry name" value="ResB"/>
    <property type="match status" value="1"/>
</dbReference>
<keyword evidence="5 6" id="KW-0472">Membrane</keyword>
<accession>A0ABU1AL00</accession>
<organism evidence="8 9">
    <name type="scientific">Thalassobacterium sedimentorum</name>
    <dbReference type="NCBI Taxonomy" id="3041258"/>
    <lineage>
        <taxon>Bacteria</taxon>
        <taxon>Pseudomonadati</taxon>
        <taxon>Verrucomicrobiota</taxon>
        <taxon>Opitutia</taxon>
        <taxon>Puniceicoccales</taxon>
        <taxon>Coraliomargaritaceae</taxon>
        <taxon>Thalassobacterium</taxon>
    </lineage>
</organism>
<reference evidence="8 9" key="1">
    <citation type="submission" date="2023-04" db="EMBL/GenBank/DDBJ databases">
        <title>A novel bacteria isolated from coastal sediment.</title>
        <authorList>
            <person name="Liu X.-J."/>
            <person name="Du Z.-J."/>
        </authorList>
    </citation>
    <scope>NUCLEOTIDE SEQUENCE [LARGE SCALE GENOMIC DNA]</scope>
    <source>
        <strain evidence="8 9">SDUM461004</strain>
    </source>
</reference>
<feature type="transmembrane region" description="Helical" evidence="6">
    <location>
        <begin position="12"/>
        <end position="30"/>
    </location>
</feature>
<keyword evidence="4 6" id="KW-1133">Transmembrane helix</keyword>
<dbReference type="InterPro" id="IPR023494">
    <property type="entry name" value="Cyt_c_bgen_Ccs1/CcsB/ResB"/>
</dbReference>
<dbReference type="InterPro" id="IPR007816">
    <property type="entry name" value="ResB-like_domain"/>
</dbReference>
<keyword evidence="3" id="KW-0201">Cytochrome c-type biogenesis</keyword>
<evidence type="ECO:0000259" key="7">
    <source>
        <dbReference type="Pfam" id="PF05140"/>
    </source>
</evidence>
<feature type="transmembrane region" description="Helical" evidence="6">
    <location>
        <begin position="73"/>
        <end position="90"/>
    </location>
</feature>
<feature type="transmembrane region" description="Helical" evidence="6">
    <location>
        <begin position="102"/>
        <end position="122"/>
    </location>
</feature>
<evidence type="ECO:0000256" key="1">
    <source>
        <dbReference type="ARBA" id="ARBA00004141"/>
    </source>
</evidence>
<keyword evidence="9" id="KW-1185">Reference proteome</keyword>
<dbReference type="EMBL" id="JARXIC010000023">
    <property type="protein sequence ID" value="MDQ8195382.1"/>
    <property type="molecule type" value="Genomic_DNA"/>
</dbReference>
<feature type="transmembrane region" description="Helical" evidence="6">
    <location>
        <begin position="361"/>
        <end position="384"/>
    </location>
</feature>
<evidence type="ECO:0000313" key="8">
    <source>
        <dbReference type="EMBL" id="MDQ8195382.1"/>
    </source>
</evidence>
<evidence type="ECO:0000256" key="6">
    <source>
        <dbReference type="SAM" id="Phobius"/>
    </source>
</evidence>
<evidence type="ECO:0000313" key="9">
    <source>
        <dbReference type="Proteomes" id="UP001243717"/>
    </source>
</evidence>
<evidence type="ECO:0000256" key="2">
    <source>
        <dbReference type="ARBA" id="ARBA00022692"/>
    </source>
</evidence>
<feature type="domain" description="ResB-like" evidence="7">
    <location>
        <begin position="267"/>
        <end position="347"/>
    </location>
</feature>
<comment type="subcellular location">
    <subcellularLocation>
        <location evidence="1">Membrane</location>
        <topology evidence="1">Multi-pass membrane protein</topology>
    </subcellularLocation>
</comment>
<protein>
    <submittedName>
        <fullName evidence="8">Cytochrome c biogenesis protein ResB</fullName>
    </submittedName>
</protein>
<dbReference type="RefSeq" id="WP_308985838.1">
    <property type="nucleotide sequence ID" value="NZ_JARXIC010000023.1"/>
</dbReference>
<dbReference type="PANTHER" id="PTHR31566">
    <property type="entry name" value="CYTOCHROME C BIOGENESIS PROTEIN CCS1, CHLOROPLASTIC"/>
    <property type="match status" value="1"/>
</dbReference>
<evidence type="ECO:0000256" key="5">
    <source>
        <dbReference type="ARBA" id="ARBA00023136"/>
    </source>
</evidence>
<sequence length="393" mass="44799">MKPLFKFFSSLKLTVVLLTFSMMLIFFGTLDQVQYGIWHTQKLYFESFIAVWAYPEQAPAYNQLFWLRIPMPGGYLIGGLLFINLLAAHFTRFKMTWKKSGIFLVHFGLVLLLVSELMTDLLSKESQMPVDEGGRSNYSQSHRANELVLIDRSHPDYDSVHAIPATQLKAGKEIEVPNTPLSIRVVKYYPNAEIGRANNNATAPQSPADRGAAVKMGIFVTPQPVSYADDAINTATAYVEVLSPEGSLGTWLVSNVIDERFPPQTVQAGDQSWEIALRFQRQYYPFEVELIDFSHDKYPGTEIPYNYSSEVMVHHQDSTKNQKALIYMNHPLRYEGLTFYQASFANQDRTSIFQVVRNPGWLLPYVSVLLMGLGMCVQFGMHFFKFLGKRRQV</sequence>
<keyword evidence="2 6" id="KW-0812">Transmembrane</keyword>
<proteinExistence type="predicted"/>
<gene>
    <name evidence="8" type="ORF">QEH59_13175</name>
</gene>
<dbReference type="Proteomes" id="UP001243717">
    <property type="component" value="Unassembled WGS sequence"/>
</dbReference>
<evidence type="ECO:0000256" key="3">
    <source>
        <dbReference type="ARBA" id="ARBA00022748"/>
    </source>
</evidence>